<dbReference type="InterPro" id="IPR004433">
    <property type="entry name" value="MenaQ_synth_MenD"/>
</dbReference>
<evidence type="ECO:0000256" key="3">
    <source>
        <dbReference type="ARBA" id="ARBA00022842"/>
    </source>
</evidence>
<dbReference type="EC" id="2.2.1.9" evidence="6"/>
<comment type="cofactor">
    <cofactor evidence="6">
        <name>thiamine diphosphate</name>
        <dbReference type="ChEBI" id="CHEBI:58937"/>
    </cofactor>
    <text evidence="6">Binds 1 thiamine pyrophosphate per subunit.</text>
</comment>
<keyword evidence="1 6" id="KW-0808">Transferase</keyword>
<evidence type="ECO:0000259" key="7">
    <source>
        <dbReference type="Pfam" id="PF02776"/>
    </source>
</evidence>
<comment type="function">
    <text evidence="6">Catalyzes the thiamine diphosphate-dependent decarboxylation of 2-oxoglutarate and the subsequent addition of the resulting succinic semialdehyde-thiamine pyrophosphate anion to isochorismate to yield 2-succinyl-5-enolpyruvyl-6-hydroxy-3-cyclohexene-1-carboxylate (SEPHCHC).</text>
</comment>
<dbReference type="GO" id="GO:0030976">
    <property type="term" value="F:thiamine pyrophosphate binding"/>
    <property type="evidence" value="ECO:0007669"/>
    <property type="project" value="UniProtKB-UniRule"/>
</dbReference>
<dbReference type="GO" id="GO:0009234">
    <property type="term" value="P:menaquinone biosynthetic process"/>
    <property type="evidence" value="ECO:0007669"/>
    <property type="project" value="UniProtKB-UniRule"/>
</dbReference>
<evidence type="ECO:0000256" key="5">
    <source>
        <dbReference type="ARBA" id="ARBA00023211"/>
    </source>
</evidence>
<dbReference type="PIRSF" id="PIRSF004983">
    <property type="entry name" value="MenD"/>
    <property type="match status" value="1"/>
</dbReference>
<dbReference type="InterPro" id="IPR029061">
    <property type="entry name" value="THDP-binding"/>
</dbReference>
<comment type="cofactor">
    <cofactor evidence="6">
        <name>Mg(2+)</name>
        <dbReference type="ChEBI" id="CHEBI:18420"/>
    </cofactor>
    <cofactor evidence="6">
        <name>Mn(2+)</name>
        <dbReference type="ChEBI" id="CHEBI:29035"/>
    </cofactor>
</comment>
<evidence type="ECO:0000256" key="6">
    <source>
        <dbReference type="HAMAP-Rule" id="MF_01659"/>
    </source>
</evidence>
<protein>
    <recommendedName>
        <fullName evidence="6">2-succinyl-5-enolpyruvyl-6-hydroxy-3-cyclohexene-1-carboxylate synthase</fullName>
        <shortName evidence="6">SEPHCHC synthase</shortName>
        <ecNumber evidence="6">2.2.1.9</ecNumber>
    </recommendedName>
    <alternativeName>
        <fullName evidence="6">Menaquinone biosynthesis protein MenD</fullName>
    </alternativeName>
</protein>
<dbReference type="Pfam" id="PF02776">
    <property type="entry name" value="TPP_enzyme_N"/>
    <property type="match status" value="1"/>
</dbReference>
<dbReference type="EMBL" id="JADJIB010000003">
    <property type="protein sequence ID" value="MBK7273550.1"/>
    <property type="molecule type" value="Genomic_DNA"/>
</dbReference>
<accession>A0A935M3Z2</accession>
<keyword evidence="4 6" id="KW-0786">Thiamine pyrophosphate</keyword>
<keyword evidence="6" id="KW-0474">Menaquinone biosynthesis</keyword>
<dbReference type="Proteomes" id="UP000726105">
    <property type="component" value="Unassembled WGS sequence"/>
</dbReference>
<dbReference type="GO" id="GO:0000287">
    <property type="term" value="F:magnesium ion binding"/>
    <property type="evidence" value="ECO:0007669"/>
    <property type="project" value="UniProtKB-UniRule"/>
</dbReference>
<proteinExistence type="inferred from homology"/>
<comment type="caution">
    <text evidence="8">The sequence shown here is derived from an EMBL/GenBank/DDBJ whole genome shotgun (WGS) entry which is preliminary data.</text>
</comment>
<dbReference type="AlphaFoldDB" id="A0A935M3Z2"/>
<keyword evidence="2 6" id="KW-0479">Metal-binding</keyword>
<dbReference type="InterPro" id="IPR012001">
    <property type="entry name" value="Thiamin_PyroP_enz_TPP-bd_dom"/>
</dbReference>
<evidence type="ECO:0000313" key="8">
    <source>
        <dbReference type="EMBL" id="MBK7273550.1"/>
    </source>
</evidence>
<dbReference type="HAMAP" id="MF_01659">
    <property type="entry name" value="MenD"/>
    <property type="match status" value="1"/>
</dbReference>
<comment type="catalytic activity">
    <reaction evidence="6">
        <text>isochorismate + 2-oxoglutarate + H(+) = 5-enolpyruvoyl-6-hydroxy-2-succinyl-cyclohex-3-ene-1-carboxylate + CO2</text>
        <dbReference type="Rhea" id="RHEA:25593"/>
        <dbReference type="ChEBI" id="CHEBI:15378"/>
        <dbReference type="ChEBI" id="CHEBI:16526"/>
        <dbReference type="ChEBI" id="CHEBI:16810"/>
        <dbReference type="ChEBI" id="CHEBI:29780"/>
        <dbReference type="ChEBI" id="CHEBI:58818"/>
        <dbReference type="EC" id="2.2.1.9"/>
    </reaction>
</comment>
<dbReference type="NCBIfam" id="TIGR00173">
    <property type="entry name" value="menD"/>
    <property type="match status" value="1"/>
</dbReference>
<comment type="pathway">
    <text evidence="6">Quinol/quinone metabolism; menaquinone biosynthesis.</text>
</comment>
<dbReference type="Gene3D" id="3.40.50.1220">
    <property type="entry name" value="TPP-binding domain"/>
    <property type="match status" value="1"/>
</dbReference>
<feature type="domain" description="Thiamine pyrophosphate enzyme N-terminal TPP-binding" evidence="7">
    <location>
        <begin position="12"/>
        <end position="121"/>
    </location>
</feature>
<comment type="pathway">
    <text evidence="6">Quinol/quinone metabolism; 1,4-dihydroxy-2-naphthoate biosynthesis; 1,4-dihydroxy-2-naphthoate from chorismate: step 2/7.</text>
</comment>
<evidence type="ECO:0000313" key="9">
    <source>
        <dbReference type="Proteomes" id="UP000726105"/>
    </source>
</evidence>
<comment type="subunit">
    <text evidence="6">Homodimer.</text>
</comment>
<evidence type="ECO:0000256" key="4">
    <source>
        <dbReference type="ARBA" id="ARBA00023052"/>
    </source>
</evidence>
<gene>
    <name evidence="6 8" type="primary">menD</name>
    <name evidence="8" type="ORF">IPI13_10420</name>
</gene>
<reference evidence="8 9" key="1">
    <citation type="submission" date="2020-10" db="EMBL/GenBank/DDBJ databases">
        <title>Connecting structure to function with the recovery of over 1000 high-quality activated sludge metagenome-assembled genomes encoding full-length rRNA genes using long-read sequencing.</title>
        <authorList>
            <person name="Singleton C.M."/>
            <person name="Petriglieri F."/>
            <person name="Kristensen J.M."/>
            <person name="Kirkegaard R.H."/>
            <person name="Michaelsen T.Y."/>
            <person name="Andersen M.H."/>
            <person name="Karst S.M."/>
            <person name="Dueholm M.S."/>
            <person name="Nielsen P.H."/>
            <person name="Albertsen M."/>
        </authorList>
    </citation>
    <scope>NUCLEOTIDE SEQUENCE [LARGE SCALE GENOMIC DNA]</scope>
    <source>
        <strain evidence="8">Ega_18-Q3-R5-49_MAXAC.001</strain>
    </source>
</reference>
<dbReference type="GO" id="GO:0030145">
    <property type="term" value="F:manganese ion binding"/>
    <property type="evidence" value="ECO:0007669"/>
    <property type="project" value="UniProtKB-UniRule"/>
</dbReference>
<dbReference type="SUPFAM" id="SSF52518">
    <property type="entry name" value="Thiamin diphosphate-binding fold (THDP-binding)"/>
    <property type="match status" value="2"/>
</dbReference>
<sequence>MTITSAARAIHVLRGLLAAGVREVVLSPGSRSAPLALALHAADAAGDVRLHVRLDERSAGFLALGLAVGSRSPVAVVMTSGTAVGNLLPAVMEAHHAGRPLIVVSADRPASLRATGANQTTWQDGIFGVFAPTVDVAVDASHDAVSQAVTQAGLRLGPSHLNVQFDAPLLPDPGMPWWPGLLDASDPLDPSDLVDSSSARTSGGSLEEVPLGAEAVTLAAGPRTVVLAGDDAGSAARVLAESAGVPLLAEPTSGSRAGDHAIRTYRLLLGTALGAAIERVIVIGHPTLSRPVTALLSRPDIALYAVRTRTGVATDPARRAIILDVPPALTPALPLGQTPGLAPDADAKWLAAWQAADAALAERVDAHVDALPDLHALHVAAEVSAALSPGQSLVVGSSNPIRDLDLMLPPYRPGEHRLVVANRGLAGIDGTVSTAIGVALGRAGRIPPPGRGIPPSPDDGGIPRPGRSLAVMGDLTFLHDSGGLLIGPDEPRPDLTIVVVNDDGGSIFALLEQGTPDYAAAFERVFATPVHADLEALAGASHTAYRRVESRAELREALTEPATGPLVIEARVGRADRRETAAALGALAADLPLSWPPDQGGMP</sequence>
<comment type="similarity">
    <text evidence="6">Belongs to the TPP enzyme family. MenD subfamily.</text>
</comment>
<dbReference type="PANTHER" id="PTHR42916:SF1">
    <property type="entry name" value="PROTEIN PHYLLO, CHLOROPLASTIC"/>
    <property type="match status" value="1"/>
</dbReference>
<keyword evidence="3 6" id="KW-0460">Magnesium</keyword>
<evidence type="ECO:0000256" key="1">
    <source>
        <dbReference type="ARBA" id="ARBA00022679"/>
    </source>
</evidence>
<organism evidence="8 9">
    <name type="scientific">Candidatus Phosphoribacter hodrii</name>
    <dbReference type="NCBI Taxonomy" id="2953743"/>
    <lineage>
        <taxon>Bacteria</taxon>
        <taxon>Bacillati</taxon>
        <taxon>Actinomycetota</taxon>
        <taxon>Actinomycetes</taxon>
        <taxon>Micrococcales</taxon>
        <taxon>Dermatophilaceae</taxon>
        <taxon>Candidatus Phosphoribacter</taxon>
    </lineage>
</organism>
<dbReference type="PANTHER" id="PTHR42916">
    <property type="entry name" value="2-SUCCINYL-5-ENOLPYRUVYL-6-HYDROXY-3-CYCLOHEXENE-1-CARBOXYLATE SYNTHASE"/>
    <property type="match status" value="1"/>
</dbReference>
<keyword evidence="5 6" id="KW-0464">Manganese</keyword>
<evidence type="ECO:0000256" key="2">
    <source>
        <dbReference type="ARBA" id="ARBA00022723"/>
    </source>
</evidence>
<dbReference type="Gene3D" id="3.40.50.970">
    <property type="match status" value="2"/>
</dbReference>
<dbReference type="CDD" id="cd02009">
    <property type="entry name" value="TPP_SHCHC_synthase"/>
    <property type="match status" value="1"/>
</dbReference>
<name>A0A935M3Z2_9MICO</name>
<dbReference type="GO" id="GO:0070204">
    <property type="term" value="F:2-succinyl-5-enolpyruvyl-6-hydroxy-3-cyclohexene-1-carboxylic-acid synthase activity"/>
    <property type="evidence" value="ECO:0007669"/>
    <property type="project" value="UniProtKB-UniRule"/>
</dbReference>